<dbReference type="PANTHER" id="PTHR45786:SF74">
    <property type="entry name" value="ATP-DEPENDENT DNA HELICASE"/>
    <property type="match status" value="1"/>
</dbReference>
<evidence type="ECO:0000259" key="2">
    <source>
        <dbReference type="Pfam" id="PF14214"/>
    </source>
</evidence>
<feature type="domain" description="Helitron helicase-like" evidence="2">
    <location>
        <begin position="667"/>
        <end position="761"/>
    </location>
</feature>
<accession>A0A6L2J0C3</accession>
<feature type="region of interest" description="Disordered" evidence="1">
    <location>
        <begin position="437"/>
        <end position="457"/>
    </location>
</feature>
<dbReference type="EMBL" id="BKCJ010000138">
    <property type="protein sequence ID" value="GEU30211.1"/>
    <property type="molecule type" value="Genomic_DNA"/>
</dbReference>
<dbReference type="GO" id="GO:0004386">
    <property type="term" value="F:helicase activity"/>
    <property type="evidence" value="ECO:0007669"/>
    <property type="project" value="UniProtKB-KW"/>
</dbReference>
<gene>
    <name evidence="3" type="ORF">Tci_002189</name>
</gene>
<dbReference type="PANTHER" id="PTHR45786">
    <property type="entry name" value="DNA BINDING PROTEIN-LIKE"/>
    <property type="match status" value="1"/>
</dbReference>
<protein>
    <submittedName>
        <fullName evidence="3">DNA helicase</fullName>
    </submittedName>
</protein>
<keyword evidence="3" id="KW-0378">Hydrolase</keyword>
<organism evidence="3">
    <name type="scientific">Tanacetum cinerariifolium</name>
    <name type="common">Dalmatian daisy</name>
    <name type="synonym">Chrysanthemum cinerariifolium</name>
    <dbReference type="NCBI Taxonomy" id="118510"/>
    <lineage>
        <taxon>Eukaryota</taxon>
        <taxon>Viridiplantae</taxon>
        <taxon>Streptophyta</taxon>
        <taxon>Embryophyta</taxon>
        <taxon>Tracheophyta</taxon>
        <taxon>Spermatophyta</taxon>
        <taxon>Magnoliopsida</taxon>
        <taxon>eudicotyledons</taxon>
        <taxon>Gunneridae</taxon>
        <taxon>Pentapetalae</taxon>
        <taxon>asterids</taxon>
        <taxon>campanulids</taxon>
        <taxon>Asterales</taxon>
        <taxon>Asteraceae</taxon>
        <taxon>Asteroideae</taxon>
        <taxon>Anthemideae</taxon>
        <taxon>Anthemidinae</taxon>
        <taxon>Tanacetum</taxon>
    </lineage>
</organism>
<evidence type="ECO:0000256" key="1">
    <source>
        <dbReference type="SAM" id="MobiDB-lite"/>
    </source>
</evidence>
<name>A0A6L2J0C3_TANCI</name>
<keyword evidence="3" id="KW-0547">Nucleotide-binding</keyword>
<reference evidence="3" key="1">
    <citation type="journal article" date="2019" name="Sci. Rep.">
        <title>Draft genome of Tanacetum cinerariifolium, the natural source of mosquito coil.</title>
        <authorList>
            <person name="Yamashiro T."/>
            <person name="Shiraishi A."/>
            <person name="Satake H."/>
            <person name="Nakayama K."/>
        </authorList>
    </citation>
    <scope>NUCLEOTIDE SEQUENCE</scope>
</reference>
<evidence type="ECO:0000313" key="3">
    <source>
        <dbReference type="EMBL" id="GEU30211.1"/>
    </source>
</evidence>
<dbReference type="InterPro" id="IPR025476">
    <property type="entry name" value="Helitron_helicase-like"/>
</dbReference>
<keyword evidence="3" id="KW-0347">Helicase</keyword>
<sequence length="1072" mass="122668">MNGIQDEIAAKTIPPKTDREILNEVLKSTNRAHTAGEQLEDLKRQHALEIEEKRKALESQQNVLKILWISSTFNKCVRNVVNNVPLKREKPFHLSSCPKVHVFTMGRLKPDVLYLKWVNAVKEKQEKDKIGSKPDNNGKRFVSKFLFSLSWLLSKLKLVCGFLAEIMSDIDCTNHDDDDQLCEQQRFNFMRLRNSNATADGHEGHDGSVPEDRFAFQESGDKRELPRVNVHTVSIEGNVSSRSSNETHDMLDTTTVPLSKFFDRFRNLGLRRELPRANVQTVSIGGNVSPRFSTETHDVLDTTTVPLSRVFDRFRNLGLNIFGSDYMCHAGDRVDERGCVRTNPLITASLEASFYLHVVCAEGVGSHVGSSSITAPVNHAYLCLNVTDCVIRPEIIPFQTTNKKMCMRVTHEERIQILLVVCPDTIKIVASSRLETETSDASSPTRHTSRRSSAHGRTPSYIDLGDCNQQYRHCGCLFWYNERLKNNNYGRRAEYHQYCGGGKIYMPPTPDPPLFIQQILRYSHFIEHIRAYNQMSDLSLDWITLSRRSSPPTVSTAVYLRHARGGEIPSFTIRFYNKGGARGYELPTSDVLGGIVFEDGPKSRTDFDVIIKFRGGPPHRINKLHQSYIPLQFPLLFVFGEPGFYPELVLKARDGSGNGKKVTMNAHYKYQLHPQVKGFGLIFRGGRLFQQYVVTAFCAVEQSHLSFIRKRQNDLRFDYLLGLYDAIDREGIQVGSMIMLPRTFTGGPRYMYNHYLDAVAIRLTPTDRADIVCRVFEQKSFKKRGLPHYHTLLWVDSSSKIQYASQIDKYIYVELPDPVEDPKGYKVVSKLMMHGTYGVANPSASCTEKGICNKRFPKMYNDKTFFDTNGPDRILGKIDRSIKDASTSTSERHIQILNVHLENMQRVNFREKDKLDVIVNMPDKKKTTVTEWYVYNNEHTDGRHLTYLDFPSEFVRYSYTKSWHQRVVRTKKSLGRLTYVHLNLSDLFYFRMLLSHQKGCKSPLEVRTINGQILPTYQAACEALGLLGDDREWGITLKESAVSASSTQLRILFAQILIYRDVSDPPKLWKKH</sequence>
<dbReference type="Pfam" id="PF14214">
    <property type="entry name" value="Helitron_like_N"/>
    <property type="match status" value="1"/>
</dbReference>
<proteinExistence type="predicted"/>
<comment type="caution">
    <text evidence="3">The sequence shown here is derived from an EMBL/GenBank/DDBJ whole genome shotgun (WGS) entry which is preliminary data.</text>
</comment>
<keyword evidence="3" id="KW-0067">ATP-binding</keyword>
<dbReference type="AlphaFoldDB" id="A0A6L2J0C3"/>